<evidence type="ECO:0000313" key="3">
    <source>
        <dbReference type="Proteomes" id="UP000544095"/>
    </source>
</evidence>
<feature type="compositionally biased region" description="Low complexity" evidence="1">
    <location>
        <begin position="787"/>
        <end position="805"/>
    </location>
</feature>
<evidence type="ECO:0000256" key="1">
    <source>
        <dbReference type="SAM" id="MobiDB-lite"/>
    </source>
</evidence>
<organism evidence="2 3">
    <name type="scientific">Fusarium pseudoanthophilum</name>
    <dbReference type="NCBI Taxonomy" id="48495"/>
    <lineage>
        <taxon>Eukaryota</taxon>
        <taxon>Fungi</taxon>
        <taxon>Dikarya</taxon>
        <taxon>Ascomycota</taxon>
        <taxon>Pezizomycotina</taxon>
        <taxon>Sordariomycetes</taxon>
        <taxon>Hypocreomycetidae</taxon>
        <taxon>Hypocreales</taxon>
        <taxon>Nectriaceae</taxon>
        <taxon>Fusarium</taxon>
        <taxon>Fusarium fujikuroi species complex</taxon>
    </lineage>
</organism>
<feature type="compositionally biased region" description="Acidic residues" evidence="1">
    <location>
        <begin position="775"/>
        <end position="786"/>
    </location>
</feature>
<feature type="region of interest" description="Disordered" evidence="1">
    <location>
        <begin position="37"/>
        <end position="65"/>
    </location>
</feature>
<keyword evidence="3" id="KW-1185">Reference proteome</keyword>
<dbReference type="EMBL" id="JAAOAR010000175">
    <property type="protein sequence ID" value="KAF5598101.1"/>
    <property type="molecule type" value="Genomic_DNA"/>
</dbReference>
<feature type="region of interest" description="Disordered" evidence="1">
    <location>
        <begin position="115"/>
        <end position="145"/>
    </location>
</feature>
<reference evidence="2 3" key="1">
    <citation type="submission" date="2020-05" db="EMBL/GenBank/DDBJ databases">
        <title>Identification and distribution of gene clusters putatively required for synthesis of sphingolipid metabolism inhibitors in phylogenetically diverse species of the filamentous fungus Fusarium.</title>
        <authorList>
            <person name="Kim H.-S."/>
            <person name="Busman M."/>
            <person name="Brown D.W."/>
            <person name="Divon H."/>
            <person name="Uhlig S."/>
            <person name="Proctor R.H."/>
        </authorList>
    </citation>
    <scope>NUCLEOTIDE SEQUENCE [LARGE SCALE GENOMIC DNA]</scope>
    <source>
        <strain evidence="2 3">NRRL 25211</strain>
    </source>
</reference>
<feature type="compositionally biased region" description="Low complexity" evidence="1">
    <location>
        <begin position="822"/>
        <end position="847"/>
    </location>
</feature>
<feature type="compositionally biased region" description="Polar residues" evidence="1">
    <location>
        <begin position="55"/>
        <end position="65"/>
    </location>
</feature>
<gene>
    <name evidence="2" type="ORF">FPANT_3865</name>
</gene>
<sequence length="1205" mass="136383">MVSRTSSDGPPPGGGRQWTKSLMNKIPRRGIKIISQHAPETSTSDLDLHLRSPDSHTTNPLESQETQIRQLQTILQRMPRNFPTTPNHVDSAYKDFTKYKEQCATLCRHILTDELGRGSRNGGDLPRRDSTVESPQSPGQIYDTRSSFSGRSLAEVVSGSVGKSIHHTDAWLSSVRDWKNYLESLADACRTSLIETYKNNERDATPEQVEALFTNKRFRKEAVQRMRNASVTRVMSADPQFFPKYEMRFYDYERIKQELNEIRQLLQTGESGISPDRTIKEFAISQRGDAILEFANNAPGCNHSDPALRFRVSSYMLAETSPIFARMFAGHSSSLHLYDDDDISTLLPLPPTKYFCKDGSEAKLYRMPQVELNHLGSLEILLHAAHMHNEMVPREIEFEQFVAIAECCMRYKSTSPLELIVEHRWLPQWMHKGADDMPDGLLVISYAFGLRRLFSRMSKTTILNLVDEKELLAKPWPQKIKDKIWAIRCAKMAQIHECCVSTIREYMREPTHNTLEGSEELSLDTRASFSSDSLPPTMLTSTPRCPKGSHWCDATNLGWLMLLYNEMNLLPHIMAPDVLSHLPRTQPQSKSLAQIVDALRRIPAPPTPVHRGVCDPGPMFRSAISDIYNSVLGLTLFDISGKSHGWGLSKHREREPQTQLNKGLDRMAAPDPNYSVATEFPEIVRLRILCQLDEIDDLHTAAMINRAYYETYKKHELYLMRNILRMDRKRTATRSHIPIGPTTNEEKVLRDESEVLKRTPADTADGITLHSVVETEGDYTDSDSDSDSLYSTSVTRSAATTSTTTRGRDYQGSSDPARITDSPARTPRARTGTPTSRSTGIGSPTTPRQAVFDPPPPPSTAPPPTTTIVEPPLTVEEANRILWPEDAIRASESPLPIGPTGIEGIREKFRAGDPAFDAGLEEKTLVPTGEKQLRSEHDRQVGLLKGGDPSMMLCFSAMITHRSQIMRPPFGRETKQRSPFHPEVKHDIRAKWPASERLRFELYRSTRDPSVDIGEKPWSEEELQVIKNQGHDIDEFSKTFRKQYAEKGPQYVKKAESGDLMMTIMRGKARTLWLNNPFQEHFDYQMGYRESEDCEWAFSAAQIDFVSQSWRNAKDFMDMFGYKSDCEDDCMMAAMQVKDLMREEGLEVSSEDDTDETCVNVSVPYAKVDGESGGKEADLKFSRLLQPELSGHIRKKICLDAGNDF</sequence>
<dbReference type="Proteomes" id="UP000544095">
    <property type="component" value="Unassembled WGS sequence"/>
</dbReference>
<accession>A0A8H5PKT3</accession>
<comment type="caution">
    <text evidence="2">The sequence shown here is derived from an EMBL/GenBank/DDBJ whole genome shotgun (WGS) entry which is preliminary data.</text>
</comment>
<feature type="compositionally biased region" description="Polar residues" evidence="1">
    <location>
        <begin position="132"/>
        <end position="145"/>
    </location>
</feature>
<feature type="region of interest" description="Disordered" evidence="1">
    <location>
        <begin position="767"/>
        <end position="869"/>
    </location>
</feature>
<protein>
    <recommendedName>
        <fullName evidence="4">BTB domain-containing protein</fullName>
    </recommendedName>
</protein>
<proteinExistence type="predicted"/>
<evidence type="ECO:0008006" key="4">
    <source>
        <dbReference type="Google" id="ProtNLM"/>
    </source>
</evidence>
<feature type="compositionally biased region" description="Pro residues" evidence="1">
    <location>
        <begin position="853"/>
        <end position="865"/>
    </location>
</feature>
<dbReference type="AlphaFoldDB" id="A0A8H5PKT3"/>
<name>A0A8H5PKT3_9HYPO</name>
<evidence type="ECO:0000313" key="2">
    <source>
        <dbReference type="EMBL" id="KAF5598101.1"/>
    </source>
</evidence>